<dbReference type="SMART" id="SM00421">
    <property type="entry name" value="HTH_LUXR"/>
    <property type="match status" value="1"/>
</dbReference>
<dbReference type="InterPro" id="IPR000792">
    <property type="entry name" value="Tscrpt_reg_LuxR_C"/>
</dbReference>
<dbReference type="InterPro" id="IPR011006">
    <property type="entry name" value="CheY-like_superfamily"/>
</dbReference>
<dbReference type="Pfam" id="PF00196">
    <property type="entry name" value="GerE"/>
    <property type="match status" value="1"/>
</dbReference>
<keyword evidence="6" id="KW-1185">Reference proteome</keyword>
<dbReference type="PATRIC" id="fig|161896.4.peg.2167"/>
<dbReference type="RefSeq" id="WP_046453600.1">
    <property type="nucleotide sequence ID" value="NZ_CP011311.1"/>
</dbReference>
<dbReference type="KEGG" id="ccj:UL81_11105"/>
<evidence type="ECO:0000256" key="2">
    <source>
        <dbReference type="ARBA" id="ARBA00023015"/>
    </source>
</evidence>
<dbReference type="InterPro" id="IPR001789">
    <property type="entry name" value="Sig_transdc_resp-reg_receiver"/>
</dbReference>
<dbReference type="SMART" id="SM00448">
    <property type="entry name" value="REC"/>
    <property type="match status" value="1"/>
</dbReference>
<dbReference type="AlphaFoldDB" id="A0A0F6R000"/>
<gene>
    <name evidence="5" type="ORF">UL81_11105</name>
</gene>
<dbReference type="PANTHER" id="PTHR43214">
    <property type="entry name" value="TWO-COMPONENT RESPONSE REGULATOR"/>
    <property type="match status" value="1"/>
</dbReference>
<dbReference type="PROSITE" id="PS50043">
    <property type="entry name" value="HTH_LUXR_2"/>
    <property type="match status" value="1"/>
</dbReference>
<sequence>MLHHKSAVENSPRQRKTGVLIVDDQRSARMGLSLMVNRAPDLETLASVENGKEAIEWLRNRKSHRERMPDIILMDIRMPELNGIEATAEVTRQFPQVKTLVMTTYDQDDYAFGALDAGATGYLLKDVRSEELHRAIRAIVNGDAVLTPRVTSSMIQQRPRKPTKQKSLQAKEAFKLLSPREFEVAELITQGLNNAEIAERLVIQPSSVKKTVTRILNRMGIRDRIQIVVLWYESGLGRA</sequence>
<evidence type="ECO:0000256" key="4">
    <source>
        <dbReference type="ARBA" id="ARBA00023163"/>
    </source>
</evidence>
<protein>
    <submittedName>
        <fullName evidence="5">Response regulator containing a CheY-like receiver domain and an HTH DNA-binding domain</fullName>
    </submittedName>
</protein>
<dbReference type="InterPro" id="IPR058245">
    <property type="entry name" value="NreC/VraR/RcsB-like_REC"/>
</dbReference>
<dbReference type="Proteomes" id="UP000033566">
    <property type="component" value="Chromosome"/>
</dbReference>
<proteinExistence type="predicted"/>
<reference evidence="5 6" key="1">
    <citation type="journal article" date="2015" name="Genome Announc.">
        <title>Complete Genome Sequence of Corynebacterium camporealensis DSM 44610, Isolated from the Milk of a Manchega Sheep with Subclinical Mastitis.</title>
        <authorList>
            <person name="Ruckert C."/>
            <person name="Albersmeier A."/>
            <person name="Winkler A."/>
            <person name="Tauch A."/>
        </authorList>
    </citation>
    <scope>NUCLEOTIDE SEQUENCE [LARGE SCALE GENOMIC DNA]</scope>
    <source>
        <strain evidence="5 6">DSM 44610</strain>
    </source>
</reference>
<dbReference type="STRING" id="161896.UL81_11105"/>
<evidence type="ECO:0000313" key="6">
    <source>
        <dbReference type="Proteomes" id="UP000033566"/>
    </source>
</evidence>
<evidence type="ECO:0000256" key="3">
    <source>
        <dbReference type="ARBA" id="ARBA00023125"/>
    </source>
</evidence>
<accession>A0A0F6R000</accession>
<dbReference type="InterPro" id="IPR039420">
    <property type="entry name" value="WalR-like"/>
</dbReference>
<dbReference type="PROSITE" id="PS50110">
    <property type="entry name" value="RESPONSE_REGULATORY"/>
    <property type="match status" value="1"/>
</dbReference>
<keyword evidence="1" id="KW-0597">Phosphoprotein</keyword>
<keyword evidence="2" id="KW-0805">Transcription regulation</keyword>
<dbReference type="SUPFAM" id="SSF52172">
    <property type="entry name" value="CheY-like"/>
    <property type="match status" value="1"/>
</dbReference>
<dbReference type="GO" id="GO:0003677">
    <property type="term" value="F:DNA binding"/>
    <property type="evidence" value="ECO:0007669"/>
    <property type="project" value="UniProtKB-KW"/>
</dbReference>
<organism evidence="5 6">
    <name type="scientific">Corynebacterium camporealensis</name>
    <dbReference type="NCBI Taxonomy" id="161896"/>
    <lineage>
        <taxon>Bacteria</taxon>
        <taxon>Bacillati</taxon>
        <taxon>Actinomycetota</taxon>
        <taxon>Actinomycetes</taxon>
        <taxon>Mycobacteriales</taxon>
        <taxon>Corynebacteriaceae</taxon>
        <taxon>Corynebacterium</taxon>
    </lineage>
</organism>
<dbReference type="Pfam" id="PF00072">
    <property type="entry name" value="Response_reg"/>
    <property type="match status" value="1"/>
</dbReference>
<evidence type="ECO:0000313" key="5">
    <source>
        <dbReference type="EMBL" id="AKE40153.1"/>
    </source>
</evidence>
<dbReference type="PANTHER" id="PTHR43214:SF24">
    <property type="entry name" value="TRANSCRIPTIONAL REGULATORY PROTEIN NARL-RELATED"/>
    <property type="match status" value="1"/>
</dbReference>
<evidence type="ECO:0000256" key="1">
    <source>
        <dbReference type="ARBA" id="ARBA00022553"/>
    </source>
</evidence>
<name>A0A0F6R000_9CORY</name>
<dbReference type="CDD" id="cd17535">
    <property type="entry name" value="REC_NarL-like"/>
    <property type="match status" value="1"/>
</dbReference>
<keyword evidence="3 5" id="KW-0238">DNA-binding</keyword>
<dbReference type="EMBL" id="CP011311">
    <property type="protein sequence ID" value="AKE40153.1"/>
    <property type="molecule type" value="Genomic_DNA"/>
</dbReference>
<dbReference type="CDD" id="cd06170">
    <property type="entry name" value="LuxR_C_like"/>
    <property type="match status" value="1"/>
</dbReference>
<dbReference type="PRINTS" id="PR00038">
    <property type="entry name" value="HTHLUXR"/>
</dbReference>
<keyword evidence="4" id="KW-0804">Transcription</keyword>
<dbReference type="GO" id="GO:0006355">
    <property type="term" value="P:regulation of DNA-templated transcription"/>
    <property type="evidence" value="ECO:0007669"/>
    <property type="project" value="InterPro"/>
</dbReference>
<dbReference type="HOGENOM" id="CLU_000445_90_10_11"/>
<dbReference type="SUPFAM" id="SSF46894">
    <property type="entry name" value="C-terminal effector domain of the bipartite response regulators"/>
    <property type="match status" value="1"/>
</dbReference>
<dbReference type="OrthoDB" id="9808843at2"/>
<dbReference type="Gene3D" id="3.40.50.2300">
    <property type="match status" value="1"/>
</dbReference>
<dbReference type="GO" id="GO:0000160">
    <property type="term" value="P:phosphorelay signal transduction system"/>
    <property type="evidence" value="ECO:0007669"/>
    <property type="project" value="InterPro"/>
</dbReference>
<dbReference type="InterPro" id="IPR016032">
    <property type="entry name" value="Sig_transdc_resp-reg_C-effctor"/>
</dbReference>